<evidence type="ECO:0000256" key="1">
    <source>
        <dbReference type="ARBA" id="ARBA00004651"/>
    </source>
</evidence>
<keyword evidence="9" id="KW-1185">Reference proteome</keyword>
<name>A0ABV6IU22_9PROT</name>
<evidence type="ECO:0000256" key="6">
    <source>
        <dbReference type="SAM" id="Phobius"/>
    </source>
</evidence>
<comment type="caution">
    <text evidence="8">The sequence shown here is derived from an EMBL/GenBank/DDBJ whole genome shotgun (WGS) entry which is preliminary data.</text>
</comment>
<dbReference type="PANTHER" id="PTHR36506">
    <property type="entry name" value="PREFLAGELLIN PEPTIDASE"/>
    <property type="match status" value="1"/>
</dbReference>
<accession>A0ABV6IU22</accession>
<evidence type="ECO:0000256" key="5">
    <source>
        <dbReference type="ARBA" id="ARBA00023136"/>
    </source>
</evidence>
<comment type="subcellular location">
    <subcellularLocation>
        <location evidence="1">Cell membrane</location>
        <topology evidence="1">Multi-pass membrane protein</topology>
    </subcellularLocation>
</comment>
<dbReference type="PANTHER" id="PTHR36506:SF1">
    <property type="entry name" value="PREFLAGELLIN PEPTIDASE"/>
    <property type="match status" value="1"/>
</dbReference>
<protein>
    <submittedName>
        <fullName evidence="8">Prepilin peptidase</fullName>
        <ecNumber evidence="8">3.4.23.43</ecNumber>
    </submittedName>
</protein>
<dbReference type="EC" id="3.4.23.43" evidence="8"/>
<sequence length="167" mass="17155">MHFTAQLLLSTPLLAYACWRDLSARVIPDSISLALAGVGLAARLSVGREAALLSLLTAFLLFGTLLFCAMRGWLGGGDVKLAGAVALGLSPAASWDFTFLTAMAGGLLGAVYLAGPLFAPRLAAARGAGLLPRVAAVEARRLRRRGPLPYGFAIAAGALAVLAANPR</sequence>
<dbReference type="InterPro" id="IPR052218">
    <property type="entry name" value="Preflagellin_Peptidase"/>
</dbReference>
<evidence type="ECO:0000313" key="8">
    <source>
        <dbReference type="EMBL" id="MFC0387102.1"/>
    </source>
</evidence>
<feature type="transmembrane region" description="Helical" evidence="6">
    <location>
        <begin position="148"/>
        <end position="165"/>
    </location>
</feature>
<keyword evidence="8" id="KW-0378">Hydrolase</keyword>
<keyword evidence="3 6" id="KW-0812">Transmembrane</keyword>
<keyword evidence="5 6" id="KW-0472">Membrane</keyword>
<feature type="domain" description="Prepilin type IV endopeptidase peptidase" evidence="7">
    <location>
        <begin position="11"/>
        <end position="109"/>
    </location>
</feature>
<proteinExistence type="predicted"/>
<evidence type="ECO:0000256" key="3">
    <source>
        <dbReference type="ARBA" id="ARBA00022692"/>
    </source>
</evidence>
<dbReference type="InterPro" id="IPR000045">
    <property type="entry name" value="Prepilin_IV_endopep_pep"/>
</dbReference>
<evidence type="ECO:0000256" key="4">
    <source>
        <dbReference type="ARBA" id="ARBA00022989"/>
    </source>
</evidence>
<evidence type="ECO:0000256" key="2">
    <source>
        <dbReference type="ARBA" id="ARBA00022475"/>
    </source>
</evidence>
<dbReference type="Gene3D" id="1.20.120.1220">
    <property type="match status" value="1"/>
</dbReference>
<organism evidence="8 9">
    <name type="scientific">Muricoccus vinaceus</name>
    <dbReference type="NCBI Taxonomy" id="424704"/>
    <lineage>
        <taxon>Bacteria</taxon>
        <taxon>Pseudomonadati</taxon>
        <taxon>Pseudomonadota</taxon>
        <taxon>Alphaproteobacteria</taxon>
        <taxon>Acetobacterales</taxon>
        <taxon>Roseomonadaceae</taxon>
        <taxon>Muricoccus</taxon>
    </lineage>
</organism>
<feature type="transmembrane region" description="Helical" evidence="6">
    <location>
        <begin position="51"/>
        <end position="74"/>
    </location>
</feature>
<reference evidence="8 9" key="1">
    <citation type="submission" date="2024-09" db="EMBL/GenBank/DDBJ databases">
        <authorList>
            <person name="Sun Q."/>
            <person name="Mori K."/>
        </authorList>
    </citation>
    <scope>NUCLEOTIDE SEQUENCE [LARGE SCALE GENOMIC DNA]</scope>
    <source>
        <strain evidence="8 9">CCM 7468</strain>
    </source>
</reference>
<evidence type="ECO:0000313" key="9">
    <source>
        <dbReference type="Proteomes" id="UP001589789"/>
    </source>
</evidence>
<gene>
    <name evidence="8" type="ORF">ACFFIC_16305</name>
</gene>
<keyword evidence="2" id="KW-1003">Cell membrane</keyword>
<dbReference type="RefSeq" id="WP_377052227.1">
    <property type="nucleotide sequence ID" value="NZ_JBHLVZ010000044.1"/>
</dbReference>
<dbReference type="GO" id="GO:0004190">
    <property type="term" value="F:aspartic-type endopeptidase activity"/>
    <property type="evidence" value="ECO:0007669"/>
    <property type="project" value="UniProtKB-EC"/>
</dbReference>
<feature type="transmembrane region" description="Helical" evidence="6">
    <location>
        <begin position="94"/>
        <end position="114"/>
    </location>
</feature>
<keyword evidence="4 6" id="KW-1133">Transmembrane helix</keyword>
<dbReference type="EMBL" id="JBHLVZ010000044">
    <property type="protein sequence ID" value="MFC0387102.1"/>
    <property type="molecule type" value="Genomic_DNA"/>
</dbReference>
<dbReference type="Proteomes" id="UP001589789">
    <property type="component" value="Unassembled WGS sequence"/>
</dbReference>
<evidence type="ECO:0000259" key="7">
    <source>
        <dbReference type="Pfam" id="PF01478"/>
    </source>
</evidence>
<dbReference type="Pfam" id="PF01478">
    <property type="entry name" value="Peptidase_A24"/>
    <property type="match status" value="1"/>
</dbReference>